<dbReference type="EMBL" id="CYRY02011408">
    <property type="protein sequence ID" value="VCW79139.1"/>
    <property type="molecule type" value="Genomic_DNA"/>
</dbReference>
<feature type="region of interest" description="Disordered" evidence="1">
    <location>
        <begin position="1"/>
        <end position="21"/>
    </location>
</feature>
<sequence>MGSLGGGTQESSGTKALGQASTTVWMVSRAGKGWGRKGLEDWSGQGSRKEEGW</sequence>
<protein>
    <submittedName>
        <fullName evidence="2">Uncharacterized protein</fullName>
    </submittedName>
</protein>
<gene>
    <name evidence="2" type="ORF">BN2614_LOCUS1</name>
</gene>
<accession>A0A9X9PZD2</accession>
<organism evidence="2 3">
    <name type="scientific">Gulo gulo</name>
    <name type="common">Wolverine</name>
    <name type="synonym">Gluton</name>
    <dbReference type="NCBI Taxonomy" id="48420"/>
    <lineage>
        <taxon>Eukaryota</taxon>
        <taxon>Metazoa</taxon>
        <taxon>Chordata</taxon>
        <taxon>Craniata</taxon>
        <taxon>Vertebrata</taxon>
        <taxon>Euteleostomi</taxon>
        <taxon>Mammalia</taxon>
        <taxon>Eutheria</taxon>
        <taxon>Laurasiatheria</taxon>
        <taxon>Carnivora</taxon>
        <taxon>Caniformia</taxon>
        <taxon>Musteloidea</taxon>
        <taxon>Mustelidae</taxon>
        <taxon>Guloninae</taxon>
        <taxon>Gulo</taxon>
    </lineage>
</organism>
<dbReference type="Proteomes" id="UP000269945">
    <property type="component" value="Unassembled WGS sequence"/>
</dbReference>
<evidence type="ECO:0000313" key="2">
    <source>
        <dbReference type="EMBL" id="VCW79139.1"/>
    </source>
</evidence>
<comment type="caution">
    <text evidence="2">The sequence shown here is derived from an EMBL/GenBank/DDBJ whole genome shotgun (WGS) entry which is preliminary data.</text>
</comment>
<feature type="compositionally biased region" description="Polar residues" evidence="1">
    <location>
        <begin position="9"/>
        <end position="21"/>
    </location>
</feature>
<dbReference type="AlphaFoldDB" id="A0A9X9PZD2"/>
<keyword evidence="3" id="KW-1185">Reference proteome</keyword>
<reference evidence="2 3" key="1">
    <citation type="submission" date="2018-10" db="EMBL/GenBank/DDBJ databases">
        <authorList>
            <person name="Ekblom R."/>
            <person name="Jareborg N."/>
        </authorList>
    </citation>
    <scope>NUCLEOTIDE SEQUENCE [LARGE SCALE GENOMIC DNA]</scope>
    <source>
        <tissue evidence="2">Muscle</tissue>
    </source>
</reference>
<feature type="region of interest" description="Disordered" evidence="1">
    <location>
        <begin position="34"/>
        <end position="53"/>
    </location>
</feature>
<proteinExistence type="predicted"/>
<name>A0A9X9PZD2_GULGU</name>
<evidence type="ECO:0000313" key="3">
    <source>
        <dbReference type="Proteomes" id="UP000269945"/>
    </source>
</evidence>
<evidence type="ECO:0000256" key="1">
    <source>
        <dbReference type="SAM" id="MobiDB-lite"/>
    </source>
</evidence>